<evidence type="ECO:0000259" key="5">
    <source>
        <dbReference type="Pfam" id="PF13476"/>
    </source>
</evidence>
<evidence type="ECO:0000313" key="6">
    <source>
        <dbReference type="EMBL" id="MDQ0230929.1"/>
    </source>
</evidence>
<dbReference type="RefSeq" id="WP_307341084.1">
    <property type="nucleotide sequence ID" value="NZ_JAUSUD010000009.1"/>
</dbReference>
<sequence length="786" mass="92369">MNNYIITRISLKNFKSIDEATIELEGVNLNVLDGPNGFGKTTIFDAIQLLITGSVRRIESNKIVAGNKGFQDHLFSKDQSLPTIITIEFTDKHSSENKLVLQRVLTPPSNLLASQKKPQDFSRYKLYKLTSFEDEENKEAITDNQLNELFGMKDLNVRFNLYHYIEQEESAHLFKKTDKDRMDIISKLFNIEEETNQKLFLERTRNKLIQYKSQSVKDLSNLEDVLGKDSKSEIEEFPYKPLISEEKILNVPWDKENIRPLDQELKQEYIKELDLLKNLLLNKEDFQKGLSNEKLDNVIKAENKLKGIIILGHFYTNLEKLEKQYNNQENFNVILTTLKNREILQRKVDWNFIFENIDIPFEKEIVEQRLELIKSYKANSNNMSSIVSQMIQTRSKLEKDFNTYIEVKPEFDKECPLCGHSKESLAVLISQINEKTDNLRASLDVSAKTFHNELETLYSNHISIIIERIEKWLLESKLEKDFIFQLIEYKNTIPDMEKAKNWFRELQINIDIYINHEMNIVTDLEERVQALQQEIINKKLMVNEFCRENMEHLKRVFNERLNNEHELLEQINLESIEEKKEYLEYQYFLQASLNFRRAKAIREKLRKIDEVLSSINRLIDNYNDKINKHRAKMISDIEIPFYIYSGKIIQNHQRGIGVFIKEEKETEATGELKLKTLNFVPPVETDHDIVHSFSSGQLSSTVIALTLALNKVYGNSGIKTLLIDDSVQTMDEMNMVSFVELLRNDFKDRQLIISTHEDDISLYLRYKFLKYELIVGNINVKQALYS</sequence>
<reference evidence="6 7" key="1">
    <citation type="submission" date="2023-07" db="EMBL/GenBank/DDBJ databases">
        <title>Genomic Encyclopedia of Type Strains, Phase IV (KMG-IV): sequencing the most valuable type-strain genomes for metagenomic binning, comparative biology and taxonomic classification.</title>
        <authorList>
            <person name="Goeker M."/>
        </authorList>
    </citation>
    <scope>NUCLEOTIDE SEQUENCE [LARGE SCALE GENOMIC DNA]</scope>
    <source>
        <strain evidence="6 7">DSM 29005</strain>
    </source>
</reference>
<keyword evidence="4" id="KW-0175">Coiled coil</keyword>
<evidence type="ECO:0000256" key="2">
    <source>
        <dbReference type="ARBA" id="ARBA00011322"/>
    </source>
</evidence>
<proteinExistence type="inferred from homology"/>
<organism evidence="6 7">
    <name type="scientific">Metabacillus malikii</name>
    <dbReference type="NCBI Taxonomy" id="1504265"/>
    <lineage>
        <taxon>Bacteria</taxon>
        <taxon>Bacillati</taxon>
        <taxon>Bacillota</taxon>
        <taxon>Bacilli</taxon>
        <taxon>Bacillales</taxon>
        <taxon>Bacillaceae</taxon>
        <taxon>Metabacillus</taxon>
    </lineage>
</organism>
<evidence type="ECO:0000256" key="4">
    <source>
        <dbReference type="SAM" id="Coils"/>
    </source>
</evidence>
<accession>A0ABT9ZGB2</accession>
<dbReference type="Proteomes" id="UP001234495">
    <property type="component" value="Unassembled WGS sequence"/>
</dbReference>
<keyword evidence="6" id="KW-0378">Hydrolase</keyword>
<comment type="subunit">
    <text evidence="2">Heterodimer of SbcC and SbcD.</text>
</comment>
<keyword evidence="6" id="KW-0269">Exonuclease</keyword>
<dbReference type="GO" id="GO:0004527">
    <property type="term" value="F:exonuclease activity"/>
    <property type="evidence" value="ECO:0007669"/>
    <property type="project" value="UniProtKB-KW"/>
</dbReference>
<dbReference type="PANTHER" id="PTHR32114:SF2">
    <property type="entry name" value="ABC TRANSPORTER ABCH.3"/>
    <property type="match status" value="1"/>
</dbReference>
<dbReference type="InterPro" id="IPR027417">
    <property type="entry name" value="P-loop_NTPase"/>
</dbReference>
<dbReference type="SUPFAM" id="SSF52540">
    <property type="entry name" value="P-loop containing nucleoside triphosphate hydrolases"/>
    <property type="match status" value="1"/>
</dbReference>
<comment type="caution">
    <text evidence="6">The sequence shown here is derived from an EMBL/GenBank/DDBJ whole genome shotgun (WGS) entry which is preliminary data.</text>
</comment>
<keyword evidence="6" id="KW-0540">Nuclease</keyword>
<dbReference type="PANTHER" id="PTHR32114">
    <property type="entry name" value="ABC TRANSPORTER ABCH.3"/>
    <property type="match status" value="1"/>
</dbReference>
<evidence type="ECO:0000256" key="3">
    <source>
        <dbReference type="ARBA" id="ARBA00013368"/>
    </source>
</evidence>
<name>A0ABT9ZGB2_9BACI</name>
<feature type="domain" description="Rad50/SbcC-type AAA" evidence="5">
    <location>
        <begin position="8"/>
        <end position="222"/>
    </location>
</feature>
<evidence type="ECO:0000313" key="7">
    <source>
        <dbReference type="Proteomes" id="UP001234495"/>
    </source>
</evidence>
<feature type="coiled-coil region" evidence="4">
    <location>
        <begin position="514"/>
        <end position="578"/>
    </location>
</feature>
<dbReference type="Pfam" id="PF13476">
    <property type="entry name" value="AAA_23"/>
    <property type="match status" value="1"/>
</dbReference>
<comment type="similarity">
    <text evidence="1">Belongs to the SMC family. SbcC subfamily.</text>
</comment>
<protein>
    <recommendedName>
        <fullName evidence="3">Nuclease SbcCD subunit C</fullName>
    </recommendedName>
</protein>
<dbReference type="Gene3D" id="3.40.50.300">
    <property type="entry name" value="P-loop containing nucleotide triphosphate hydrolases"/>
    <property type="match status" value="2"/>
</dbReference>
<dbReference type="InterPro" id="IPR038729">
    <property type="entry name" value="Rad50/SbcC_AAA"/>
</dbReference>
<gene>
    <name evidence="6" type="ORF">J2S19_002190</name>
</gene>
<evidence type="ECO:0000256" key="1">
    <source>
        <dbReference type="ARBA" id="ARBA00006930"/>
    </source>
</evidence>
<keyword evidence="7" id="KW-1185">Reference proteome</keyword>
<dbReference type="EMBL" id="JAUSUD010000009">
    <property type="protein sequence ID" value="MDQ0230929.1"/>
    <property type="molecule type" value="Genomic_DNA"/>
</dbReference>